<dbReference type="InterPro" id="IPR027417">
    <property type="entry name" value="P-loop_NTPase"/>
</dbReference>
<keyword evidence="2" id="KW-0067">ATP-binding</keyword>
<evidence type="ECO:0000256" key="4">
    <source>
        <dbReference type="ARBA" id="ARBA00023204"/>
    </source>
</evidence>
<dbReference type="InterPro" id="IPR000432">
    <property type="entry name" value="DNA_mismatch_repair_MutS_C"/>
</dbReference>
<evidence type="ECO:0000313" key="7">
    <source>
        <dbReference type="EMBL" id="QRW27166.1"/>
    </source>
</evidence>
<dbReference type="Pfam" id="PF00488">
    <property type="entry name" value="MutS_V"/>
    <property type="match status" value="1"/>
</dbReference>
<keyword evidence="4" id="KW-0234">DNA repair</keyword>
<gene>
    <name evidence="7" type="ORF">RhiXN_01761</name>
</gene>
<sequence>MALVAILAQIGSYVPCRSAKIGMLDGIATRMGASDEITRGRSTFMVEVSETAEIIKTVTPRTLVILDELGRGTSTFDGMAIAHATLNNDMRCILSHMGYVEQQLPSGESTISFTYKLSPGMARSSFGIECGRLAHMPEEVLQAAKRHATRMQEIMEARRVANRPRKIAGLIKNCLTIDGRDADSLARALKDLTVFHKLSGSTGI</sequence>
<dbReference type="RefSeq" id="XP_043187403.1">
    <property type="nucleotide sequence ID" value="XM_043321580.1"/>
</dbReference>
<dbReference type="AlphaFoldDB" id="A0A8H8P7T5"/>
<evidence type="ECO:0000256" key="5">
    <source>
        <dbReference type="ARBA" id="ARBA00029792"/>
    </source>
</evidence>
<keyword evidence="3" id="KW-0238">DNA-binding</keyword>
<dbReference type="Proteomes" id="UP000650533">
    <property type="component" value="Chromosome 16"/>
</dbReference>
<keyword evidence="4" id="KW-0227">DNA damage</keyword>
<keyword evidence="1" id="KW-0547">Nucleotide-binding</keyword>
<proteinExistence type="predicted"/>
<evidence type="ECO:0000313" key="8">
    <source>
        <dbReference type="Proteomes" id="UP000650533"/>
    </source>
</evidence>
<dbReference type="PANTHER" id="PTHR11361:SF122">
    <property type="entry name" value="DNA MISMATCH REPAIR PROTEIN MSH3"/>
    <property type="match status" value="1"/>
</dbReference>
<reference evidence="7" key="1">
    <citation type="submission" date="2020-05" db="EMBL/GenBank/DDBJ databases">
        <title>Evolutionary and genomic comparisons of hybrid uninucleate and nonhybrid Rhizoctonia fungi.</title>
        <authorList>
            <person name="Li C."/>
            <person name="Chen X."/>
        </authorList>
    </citation>
    <scope>NUCLEOTIDE SEQUENCE</scope>
    <source>
        <strain evidence="7">AG-1 IA</strain>
    </source>
</reference>
<dbReference type="KEGG" id="rsx:RhiXN_01761"/>
<organism evidence="7 8">
    <name type="scientific">Rhizoctonia solani</name>
    <dbReference type="NCBI Taxonomy" id="456999"/>
    <lineage>
        <taxon>Eukaryota</taxon>
        <taxon>Fungi</taxon>
        <taxon>Dikarya</taxon>
        <taxon>Basidiomycota</taxon>
        <taxon>Agaricomycotina</taxon>
        <taxon>Agaricomycetes</taxon>
        <taxon>Cantharellales</taxon>
        <taxon>Ceratobasidiaceae</taxon>
        <taxon>Rhizoctonia</taxon>
    </lineage>
</organism>
<name>A0A8H8P7T5_9AGAM</name>
<dbReference type="PROSITE" id="PS00486">
    <property type="entry name" value="DNA_MISMATCH_REPAIR_2"/>
    <property type="match status" value="1"/>
</dbReference>
<dbReference type="GO" id="GO:0006312">
    <property type="term" value="P:mitotic recombination"/>
    <property type="evidence" value="ECO:0007669"/>
    <property type="project" value="TreeGrafter"/>
</dbReference>
<evidence type="ECO:0000256" key="2">
    <source>
        <dbReference type="ARBA" id="ARBA00022840"/>
    </source>
</evidence>
<accession>A0A8H8P7T5</accession>
<dbReference type="PANTHER" id="PTHR11361">
    <property type="entry name" value="DNA MISMATCH REPAIR PROTEIN MUTS FAMILY MEMBER"/>
    <property type="match status" value="1"/>
</dbReference>
<dbReference type="SUPFAM" id="SSF52540">
    <property type="entry name" value="P-loop containing nucleoside triphosphate hydrolases"/>
    <property type="match status" value="1"/>
</dbReference>
<dbReference type="GO" id="GO:0006298">
    <property type="term" value="P:mismatch repair"/>
    <property type="evidence" value="ECO:0007669"/>
    <property type="project" value="InterPro"/>
</dbReference>
<protein>
    <recommendedName>
        <fullName evidence="5">MutS protein homolog 3</fullName>
    </recommendedName>
</protein>
<evidence type="ECO:0000256" key="1">
    <source>
        <dbReference type="ARBA" id="ARBA00022741"/>
    </source>
</evidence>
<dbReference type="EMBL" id="CP059673">
    <property type="protein sequence ID" value="QRW27166.1"/>
    <property type="molecule type" value="Genomic_DNA"/>
</dbReference>
<dbReference type="GeneID" id="67024043"/>
<dbReference type="Gene3D" id="3.40.50.300">
    <property type="entry name" value="P-loop containing nucleotide triphosphate hydrolases"/>
    <property type="match status" value="1"/>
</dbReference>
<feature type="domain" description="DNA mismatch repair proteins mutS family" evidence="6">
    <location>
        <begin position="62"/>
        <end position="78"/>
    </location>
</feature>
<dbReference type="GO" id="GO:0005634">
    <property type="term" value="C:nucleus"/>
    <property type="evidence" value="ECO:0007669"/>
    <property type="project" value="TreeGrafter"/>
</dbReference>
<evidence type="ECO:0000256" key="3">
    <source>
        <dbReference type="ARBA" id="ARBA00023125"/>
    </source>
</evidence>
<dbReference type="GO" id="GO:0030983">
    <property type="term" value="F:mismatched DNA binding"/>
    <property type="evidence" value="ECO:0007669"/>
    <property type="project" value="InterPro"/>
</dbReference>
<dbReference type="GO" id="GO:0140664">
    <property type="term" value="F:ATP-dependent DNA damage sensor activity"/>
    <property type="evidence" value="ECO:0007669"/>
    <property type="project" value="InterPro"/>
</dbReference>
<evidence type="ECO:0000259" key="6">
    <source>
        <dbReference type="PROSITE" id="PS00486"/>
    </source>
</evidence>
<dbReference type="SMART" id="SM00534">
    <property type="entry name" value="MUTSac"/>
    <property type="match status" value="1"/>
</dbReference>
<dbReference type="GO" id="GO:0005524">
    <property type="term" value="F:ATP binding"/>
    <property type="evidence" value="ECO:0007669"/>
    <property type="project" value="UniProtKB-KW"/>
</dbReference>
<dbReference type="InterPro" id="IPR045076">
    <property type="entry name" value="MutS"/>
</dbReference>